<dbReference type="GeneID" id="41976860"/>
<evidence type="ECO:0000313" key="4">
    <source>
        <dbReference type="EMBL" id="TPX09369.1"/>
    </source>
</evidence>
<keyword evidence="5" id="KW-1185">Reference proteome</keyword>
<protein>
    <submittedName>
        <fullName evidence="4">Uncharacterized protein</fullName>
    </submittedName>
</protein>
<reference evidence="4 5" key="1">
    <citation type="submission" date="2019-06" db="EMBL/GenBank/DDBJ databases">
        <title>Draft genome sequence of the filamentous fungus Phialemoniopsis curvata isolated from diesel fuel.</title>
        <authorList>
            <person name="Varaljay V.A."/>
            <person name="Lyon W.J."/>
            <person name="Crouch A.L."/>
            <person name="Drake C.E."/>
            <person name="Hollomon J.M."/>
            <person name="Nadeau L.J."/>
            <person name="Nunn H.S."/>
            <person name="Stevenson B.S."/>
            <person name="Bojanowski C.L."/>
            <person name="Crookes-Goodson W.J."/>
        </authorList>
    </citation>
    <scope>NUCLEOTIDE SEQUENCE [LARGE SCALE GENOMIC DNA]</scope>
    <source>
        <strain evidence="4 5">D216</strain>
    </source>
</reference>
<name>A0A507AWJ7_9PEZI</name>
<dbReference type="RefSeq" id="XP_030991080.1">
    <property type="nucleotide sequence ID" value="XM_031144375.1"/>
</dbReference>
<feature type="repeat" description="ANK" evidence="3">
    <location>
        <begin position="134"/>
        <end position="163"/>
    </location>
</feature>
<dbReference type="Proteomes" id="UP000319257">
    <property type="component" value="Unassembled WGS sequence"/>
</dbReference>
<dbReference type="InterPro" id="IPR036047">
    <property type="entry name" value="F-box-like_dom_sf"/>
</dbReference>
<dbReference type="InterPro" id="IPR051165">
    <property type="entry name" value="Multifunctional_ANK_Repeat"/>
</dbReference>
<dbReference type="PANTHER" id="PTHR24123">
    <property type="entry name" value="ANKYRIN REPEAT-CONTAINING"/>
    <property type="match status" value="1"/>
</dbReference>
<dbReference type="InterPro" id="IPR002110">
    <property type="entry name" value="Ankyrin_rpt"/>
</dbReference>
<feature type="repeat" description="ANK" evidence="3">
    <location>
        <begin position="191"/>
        <end position="220"/>
    </location>
</feature>
<evidence type="ECO:0000256" key="1">
    <source>
        <dbReference type="ARBA" id="ARBA00022737"/>
    </source>
</evidence>
<dbReference type="SUPFAM" id="SSF48403">
    <property type="entry name" value="Ankyrin repeat"/>
    <property type="match status" value="1"/>
</dbReference>
<organism evidence="4 5">
    <name type="scientific">Thyridium curvatum</name>
    <dbReference type="NCBI Taxonomy" id="1093900"/>
    <lineage>
        <taxon>Eukaryota</taxon>
        <taxon>Fungi</taxon>
        <taxon>Dikarya</taxon>
        <taxon>Ascomycota</taxon>
        <taxon>Pezizomycotina</taxon>
        <taxon>Sordariomycetes</taxon>
        <taxon>Sordariomycetidae</taxon>
        <taxon>Thyridiales</taxon>
        <taxon>Thyridiaceae</taxon>
        <taxon>Thyridium</taxon>
    </lineage>
</organism>
<comment type="caution">
    <text evidence="4">The sequence shown here is derived from an EMBL/GenBank/DDBJ whole genome shotgun (WGS) entry which is preliminary data.</text>
</comment>
<gene>
    <name evidence="4" type="ORF">E0L32_009413</name>
</gene>
<dbReference type="Pfam" id="PF00023">
    <property type="entry name" value="Ank"/>
    <property type="match status" value="2"/>
</dbReference>
<dbReference type="SUPFAM" id="SSF81383">
    <property type="entry name" value="F-box domain"/>
    <property type="match status" value="1"/>
</dbReference>
<dbReference type="SMART" id="SM00248">
    <property type="entry name" value="ANK"/>
    <property type="match status" value="5"/>
</dbReference>
<dbReference type="Gene3D" id="1.25.40.20">
    <property type="entry name" value="Ankyrin repeat-containing domain"/>
    <property type="match status" value="2"/>
</dbReference>
<dbReference type="PROSITE" id="PS50297">
    <property type="entry name" value="ANK_REP_REGION"/>
    <property type="match status" value="3"/>
</dbReference>
<dbReference type="InterPro" id="IPR036770">
    <property type="entry name" value="Ankyrin_rpt-contain_sf"/>
</dbReference>
<evidence type="ECO:0000256" key="2">
    <source>
        <dbReference type="ARBA" id="ARBA00023043"/>
    </source>
</evidence>
<feature type="repeat" description="ANK" evidence="3">
    <location>
        <begin position="226"/>
        <end position="250"/>
    </location>
</feature>
<sequence>MDAGDMAAAAPATPIYRLPVELLSLIINFCSDYREVSALSRASRRLNDIAGRLLYEKQVYLKNYDPVYHAASSGCIGTIKRWLTISSPSGSPLGPLDVYAVNTYIDKAPGTQMISYVRGPLSLKDRRTYFIFSSPLHRAAQSGHLDVIELLLEHGCDVNAPSLLFTKMGLSCFRDARDRGNPQAENCVVLTPLHVSIIYGQPAAAKLLLERGADVRIWLRHSDQASGVTALHLAAVHGRSQTVTELVQGGYSKVDELDGDGTPPMLYAAEHEANLECMDVLHRLGADLDMQLGSDVKQPLLAALIEKIRFKAASRLIDLGASVDAAGGQSAILALCERAKISAIYPDAVDLAVWNDLVARVKSASQEPRKFPGRFRKLLSLGRTEK</sequence>
<dbReference type="InParanoid" id="A0A507AWJ7"/>
<dbReference type="AlphaFoldDB" id="A0A507AWJ7"/>
<accession>A0A507AWJ7</accession>
<dbReference type="EMBL" id="SKBQ01000068">
    <property type="protein sequence ID" value="TPX09369.1"/>
    <property type="molecule type" value="Genomic_DNA"/>
</dbReference>
<keyword evidence="1" id="KW-0677">Repeat</keyword>
<keyword evidence="2 3" id="KW-0040">ANK repeat</keyword>
<dbReference type="PANTHER" id="PTHR24123:SF33">
    <property type="entry name" value="PROTEIN HOS4"/>
    <property type="match status" value="1"/>
</dbReference>
<dbReference type="STRING" id="1093900.A0A507AWJ7"/>
<evidence type="ECO:0000313" key="5">
    <source>
        <dbReference type="Proteomes" id="UP000319257"/>
    </source>
</evidence>
<dbReference type="OrthoDB" id="341259at2759"/>
<dbReference type="PROSITE" id="PS50088">
    <property type="entry name" value="ANK_REPEAT"/>
    <property type="match status" value="3"/>
</dbReference>
<proteinExistence type="predicted"/>
<evidence type="ECO:0000256" key="3">
    <source>
        <dbReference type="PROSITE-ProRule" id="PRU00023"/>
    </source>
</evidence>
<dbReference type="Pfam" id="PF12796">
    <property type="entry name" value="Ank_2"/>
    <property type="match status" value="1"/>
</dbReference>